<proteinExistence type="predicted"/>
<gene>
    <name evidence="2" type="ORF">V8G58_02385</name>
</gene>
<name>A0ABW7MV99_9FLAO</name>
<dbReference type="RefSeq" id="WP_344739283.1">
    <property type="nucleotide sequence ID" value="NZ_BAABAY010000001.1"/>
</dbReference>
<comment type="caution">
    <text evidence="2">The sequence shown here is derived from an EMBL/GenBank/DDBJ whole genome shotgun (WGS) entry which is preliminary data.</text>
</comment>
<dbReference type="EMBL" id="JBAWKB010000001">
    <property type="protein sequence ID" value="MFH6770767.1"/>
    <property type="molecule type" value="Genomic_DNA"/>
</dbReference>
<keyword evidence="3" id="KW-1185">Reference proteome</keyword>
<dbReference type="Proteomes" id="UP001610100">
    <property type="component" value="Unassembled WGS sequence"/>
</dbReference>
<dbReference type="SUPFAM" id="SSF63829">
    <property type="entry name" value="Calcium-dependent phosphotriesterase"/>
    <property type="match status" value="1"/>
</dbReference>
<feature type="signal peptide" evidence="1">
    <location>
        <begin position="1"/>
        <end position="24"/>
    </location>
</feature>
<protein>
    <recommendedName>
        <fullName evidence="4">Lipoprotein</fullName>
    </recommendedName>
</protein>
<evidence type="ECO:0000313" key="2">
    <source>
        <dbReference type="EMBL" id="MFH6770767.1"/>
    </source>
</evidence>
<evidence type="ECO:0000313" key="3">
    <source>
        <dbReference type="Proteomes" id="UP001610100"/>
    </source>
</evidence>
<reference evidence="2 3" key="1">
    <citation type="submission" date="2024-02" db="EMBL/GenBank/DDBJ databases">
        <title>A Gaetbulibacter species isolated from tidal flats and genomic insights of their niches.</title>
        <authorList>
            <person name="Ye Y."/>
        </authorList>
    </citation>
    <scope>NUCLEOTIDE SEQUENCE [LARGE SCALE GENOMIC DNA]</scope>
    <source>
        <strain evidence="2 3">KYW382</strain>
    </source>
</reference>
<feature type="chain" id="PRO_5046283762" description="Lipoprotein" evidence="1">
    <location>
        <begin position="25"/>
        <end position="323"/>
    </location>
</feature>
<organism evidence="2 3">
    <name type="scientific">Gaetbulibacter aestuarii</name>
    <dbReference type="NCBI Taxonomy" id="1502358"/>
    <lineage>
        <taxon>Bacteria</taxon>
        <taxon>Pseudomonadati</taxon>
        <taxon>Bacteroidota</taxon>
        <taxon>Flavobacteriia</taxon>
        <taxon>Flavobacteriales</taxon>
        <taxon>Flavobacteriaceae</taxon>
        <taxon>Gaetbulibacter</taxon>
    </lineage>
</organism>
<accession>A0ABW7MV99</accession>
<dbReference type="PROSITE" id="PS51257">
    <property type="entry name" value="PROKAR_LIPOPROTEIN"/>
    <property type="match status" value="1"/>
</dbReference>
<evidence type="ECO:0000256" key="1">
    <source>
        <dbReference type="SAM" id="SignalP"/>
    </source>
</evidence>
<evidence type="ECO:0008006" key="4">
    <source>
        <dbReference type="Google" id="ProtNLM"/>
    </source>
</evidence>
<sequence length="323" mass="34881">MKRTKSPALLSLLFLIILSCGSSSEELPKEQPKIITDDFKLIAVSDRGNVFEIGNNTGAITLTAAIEKESDATFLGTSSITASADKIYAIEYIYNPLPTNNLLVFDRQNGTTQKIPLVLPSTINGEERGIFALSWDNNNLIGILSENVLMNNSTKHLISINLQDNSVTELGISFNEDKVSSMKRINSKLYISTWGEGFLIVDLDNKSVTHLSSINGSRLAAINNSELAIMQPVSGSLGGAKPGIIDLNTQTVSDTSNGETFGLVTVFGNTIYKNGIYLNLVSSNRLNLYLGILKSTISTNTNSVVAINSTNVNRNLIIIGTTN</sequence>
<keyword evidence="1" id="KW-0732">Signal</keyword>